<evidence type="ECO:0000313" key="4">
    <source>
        <dbReference type="Proteomes" id="UP000248598"/>
    </source>
</evidence>
<dbReference type="AlphaFoldDB" id="A0AAX2J3U5"/>
<dbReference type="EMBL" id="LS483426">
    <property type="protein sequence ID" value="SQH24835.1"/>
    <property type="molecule type" value="Genomic_DNA"/>
</dbReference>
<feature type="signal peptide" evidence="2">
    <location>
        <begin position="1"/>
        <end position="24"/>
    </location>
</feature>
<feature type="chain" id="PRO_5043421476" description="Phage lysis regulatory protein, LysB family" evidence="2">
    <location>
        <begin position="25"/>
        <end position="105"/>
    </location>
</feature>
<proteinExistence type="predicted"/>
<evidence type="ECO:0000313" key="3">
    <source>
        <dbReference type="EMBL" id="SQH24835.1"/>
    </source>
</evidence>
<evidence type="ECO:0000256" key="2">
    <source>
        <dbReference type="SAM" id="SignalP"/>
    </source>
</evidence>
<sequence length="105" mass="11786">MINKLATYALCVAAIVNIPLLALAAWQHTQNKHPHQQVAQSQQQAQNAQATIAQMQQNQIQLQNQLNQWQQAAAQSRQQLDIALQQNPQWASQPLPSHIKKALQP</sequence>
<dbReference type="RefSeq" id="WP_003785634.1">
    <property type="nucleotide sequence ID" value="NZ_CP091518.1"/>
</dbReference>
<protein>
    <recommendedName>
        <fullName evidence="5">Phage lysis regulatory protein, LysB family</fullName>
    </recommendedName>
</protein>
<keyword evidence="1" id="KW-0175">Coiled coil</keyword>
<keyword evidence="2" id="KW-0732">Signal</keyword>
<reference evidence="3 4" key="1">
    <citation type="submission" date="2018-06" db="EMBL/GenBank/DDBJ databases">
        <authorList>
            <consortium name="Pathogen Informatics"/>
            <person name="Doyle S."/>
        </authorList>
    </citation>
    <scope>NUCLEOTIDE SEQUENCE [LARGE SCALE GENOMIC DNA]</scope>
    <source>
        <strain evidence="3 4">NCTC10529</strain>
    </source>
</reference>
<evidence type="ECO:0008006" key="5">
    <source>
        <dbReference type="Google" id="ProtNLM"/>
    </source>
</evidence>
<dbReference type="GeneID" id="93262332"/>
<feature type="coiled-coil region" evidence="1">
    <location>
        <begin position="38"/>
        <end position="86"/>
    </location>
</feature>
<accession>A0AAX2J3U5</accession>
<dbReference type="Proteomes" id="UP000248598">
    <property type="component" value="Chromosome 1"/>
</dbReference>
<name>A0AAX2J3U5_KINKI</name>
<gene>
    <name evidence="3" type="ORF">NCTC10529_01030</name>
</gene>
<organism evidence="3 4">
    <name type="scientific">Kingella kingae</name>
    <dbReference type="NCBI Taxonomy" id="504"/>
    <lineage>
        <taxon>Bacteria</taxon>
        <taxon>Pseudomonadati</taxon>
        <taxon>Pseudomonadota</taxon>
        <taxon>Betaproteobacteria</taxon>
        <taxon>Neisseriales</taxon>
        <taxon>Neisseriaceae</taxon>
        <taxon>Kingella</taxon>
    </lineage>
</organism>
<evidence type="ECO:0000256" key="1">
    <source>
        <dbReference type="SAM" id="Coils"/>
    </source>
</evidence>